<sequence>MSNNFKRAVDFYGIAAKNDEGSELHEVVVDELIDHVAEEETRKREEEETSKRERQLELYRAAVEGDWGVAERIFKSHPEDIKSIISMQGDTVLHIATAASHTRFVEQLAENYNINLFAKNFQGNTALCLAATTGKTKLIELMMKKGNNIAEIGAMNKLPVQIAAMYGHENTRILCRMRRCCC</sequence>
<protein>
    <submittedName>
        <fullName evidence="2">Uncharacterized protein</fullName>
    </submittedName>
</protein>
<name>A0AA39RQ48_ACESA</name>
<dbReference type="SMART" id="SM00248">
    <property type="entry name" value="ANK"/>
    <property type="match status" value="2"/>
</dbReference>
<evidence type="ECO:0000313" key="3">
    <source>
        <dbReference type="Proteomes" id="UP001168877"/>
    </source>
</evidence>
<dbReference type="AlphaFoldDB" id="A0AA39RQ48"/>
<reference evidence="2" key="1">
    <citation type="journal article" date="2022" name="Plant J.">
        <title>Strategies of tolerance reflected in two North American maple genomes.</title>
        <authorList>
            <person name="McEvoy S.L."/>
            <person name="Sezen U.U."/>
            <person name="Trouern-Trend A."/>
            <person name="McMahon S.M."/>
            <person name="Schaberg P.G."/>
            <person name="Yang J."/>
            <person name="Wegrzyn J.L."/>
            <person name="Swenson N.G."/>
        </authorList>
    </citation>
    <scope>NUCLEOTIDE SEQUENCE</scope>
    <source>
        <strain evidence="2">NS2018</strain>
    </source>
</reference>
<dbReference type="Pfam" id="PF12796">
    <property type="entry name" value="Ank_2"/>
    <property type="match status" value="1"/>
</dbReference>
<evidence type="ECO:0000313" key="2">
    <source>
        <dbReference type="EMBL" id="KAK0578723.1"/>
    </source>
</evidence>
<proteinExistence type="predicted"/>
<evidence type="ECO:0000256" key="1">
    <source>
        <dbReference type="PROSITE-ProRule" id="PRU00023"/>
    </source>
</evidence>
<dbReference type="PROSITE" id="PS50088">
    <property type="entry name" value="ANK_REPEAT"/>
    <property type="match status" value="1"/>
</dbReference>
<dbReference type="PROSITE" id="PS50297">
    <property type="entry name" value="ANK_REP_REGION"/>
    <property type="match status" value="1"/>
</dbReference>
<comment type="caution">
    <text evidence="2">The sequence shown here is derived from an EMBL/GenBank/DDBJ whole genome shotgun (WGS) entry which is preliminary data.</text>
</comment>
<organism evidence="2 3">
    <name type="scientific">Acer saccharum</name>
    <name type="common">Sugar maple</name>
    <dbReference type="NCBI Taxonomy" id="4024"/>
    <lineage>
        <taxon>Eukaryota</taxon>
        <taxon>Viridiplantae</taxon>
        <taxon>Streptophyta</taxon>
        <taxon>Embryophyta</taxon>
        <taxon>Tracheophyta</taxon>
        <taxon>Spermatophyta</taxon>
        <taxon>Magnoliopsida</taxon>
        <taxon>eudicotyledons</taxon>
        <taxon>Gunneridae</taxon>
        <taxon>Pentapetalae</taxon>
        <taxon>rosids</taxon>
        <taxon>malvids</taxon>
        <taxon>Sapindales</taxon>
        <taxon>Sapindaceae</taxon>
        <taxon>Hippocastanoideae</taxon>
        <taxon>Acereae</taxon>
        <taxon>Acer</taxon>
    </lineage>
</organism>
<gene>
    <name evidence="2" type="ORF">LWI29_015132</name>
</gene>
<dbReference type="InterPro" id="IPR002110">
    <property type="entry name" value="Ankyrin_rpt"/>
</dbReference>
<accession>A0AA39RQ48</accession>
<feature type="repeat" description="ANK" evidence="1">
    <location>
        <begin position="122"/>
        <end position="154"/>
    </location>
</feature>
<dbReference type="Proteomes" id="UP001168877">
    <property type="component" value="Unassembled WGS sequence"/>
</dbReference>
<dbReference type="PANTHER" id="PTHR47303">
    <property type="match status" value="1"/>
</dbReference>
<dbReference type="EMBL" id="JAUESC010000385">
    <property type="protein sequence ID" value="KAK0578723.1"/>
    <property type="molecule type" value="Genomic_DNA"/>
</dbReference>
<reference evidence="2" key="2">
    <citation type="submission" date="2023-06" db="EMBL/GenBank/DDBJ databases">
        <authorList>
            <person name="Swenson N.G."/>
            <person name="Wegrzyn J.L."/>
            <person name="Mcevoy S.L."/>
        </authorList>
    </citation>
    <scope>NUCLEOTIDE SEQUENCE</scope>
    <source>
        <strain evidence="2">NS2018</strain>
        <tissue evidence="2">Leaf</tissue>
    </source>
</reference>
<dbReference type="Gene3D" id="1.25.40.20">
    <property type="entry name" value="Ankyrin repeat-containing domain"/>
    <property type="match status" value="1"/>
</dbReference>
<dbReference type="SUPFAM" id="SSF48403">
    <property type="entry name" value="Ankyrin repeat"/>
    <property type="match status" value="1"/>
</dbReference>
<keyword evidence="1" id="KW-0040">ANK repeat</keyword>
<keyword evidence="3" id="KW-1185">Reference proteome</keyword>
<dbReference type="PANTHER" id="PTHR47303:SF1">
    <property type="entry name" value="NF-KAPPA-B INHIBITOR BETA"/>
    <property type="match status" value="1"/>
</dbReference>
<dbReference type="InterPro" id="IPR036770">
    <property type="entry name" value="Ankyrin_rpt-contain_sf"/>
</dbReference>